<evidence type="ECO:0000313" key="2">
    <source>
        <dbReference type="EMBL" id="EER14222.1"/>
    </source>
</evidence>
<proteinExistence type="predicted"/>
<dbReference type="RefSeq" id="XP_002782427.1">
    <property type="nucleotide sequence ID" value="XM_002782381.1"/>
</dbReference>
<organism evidence="3">
    <name type="scientific">Perkinsus marinus (strain ATCC 50983 / TXsc)</name>
    <dbReference type="NCBI Taxonomy" id="423536"/>
    <lineage>
        <taxon>Eukaryota</taxon>
        <taxon>Sar</taxon>
        <taxon>Alveolata</taxon>
        <taxon>Perkinsozoa</taxon>
        <taxon>Perkinsea</taxon>
        <taxon>Perkinsida</taxon>
        <taxon>Perkinsidae</taxon>
        <taxon>Perkinsus</taxon>
    </lineage>
</organism>
<feature type="region of interest" description="Disordered" evidence="1">
    <location>
        <begin position="1"/>
        <end position="155"/>
    </location>
</feature>
<feature type="compositionally biased region" description="Acidic residues" evidence="1">
    <location>
        <begin position="145"/>
        <end position="155"/>
    </location>
</feature>
<dbReference type="Proteomes" id="UP000007800">
    <property type="component" value="Unassembled WGS sequence"/>
</dbReference>
<dbReference type="EMBL" id="GG674496">
    <property type="protein sequence ID" value="EER14222.1"/>
    <property type="molecule type" value="Genomic_DNA"/>
</dbReference>
<sequence length="661" mass="71597">MSPPTKSGRSLKEGLVSSEASGDTGAPGKPSEGAAVADQSGEAPSVSGEPSQEAAGAAELTKPRQTRSSSRSFKVRKEKPSEGSAETGHKTGGEKAPNLPCHPDDGSQRKSLLERQFDDMRSDDDIEDNESNDESNENVSGNNEDNNENDDDDEIVDEGVVSGDAIDPNRPSRTESASEKLFMKAIGTGLVKLINKAASDKSSSGDKWHWPTLRKRLEKVDMDSMDRSLIRQCALAEVDKDPSALFNKDIWFFAAVGDDRSFGGFIQALMSWLWVALLQGAAFGDVYSHVMHCISAAGFKSLLTGRNAGTVVAIQYDEQMRKDAGCAMAMSSLSVKEACSSLSRLDSNRLILLIGKTADNHNKSSYNNKSSYHNSRGGPYRYAGKKRLFNDEGEELWKKVDGKWVKVQGSSASGSKKAKSGDETVAVGTEIDSVACLALQDLIRLQTSDDQGSNKSLYFVPKVSKIGSGVQPRALRDEGMQDALKELSPPEHIAASLSCQHPLTQAPGLPASIVASVSCHKRLLECGPEGLIRDRHRVMEYWNDQARLSSKFEPSDDIVGALTAPLNLGLFERMLKASNYPDYTLPRELAGGLELTGEFNVHNDVFRARPIKPKVNSKKSKKVTVMSATELLSGGVEKAYDLADSIKARKYGLAMILKGLE</sequence>
<dbReference type="OrthoDB" id="10616636at2759"/>
<protein>
    <submittedName>
        <fullName evidence="2">Uncharacterized protein</fullName>
    </submittedName>
</protein>
<feature type="compositionally biased region" description="Basic and acidic residues" evidence="1">
    <location>
        <begin position="170"/>
        <end position="179"/>
    </location>
</feature>
<gene>
    <name evidence="2" type="ORF">Pmar_PMAR029288</name>
</gene>
<dbReference type="InParanoid" id="C5KMR4"/>
<dbReference type="AlphaFoldDB" id="C5KMR4"/>
<feature type="compositionally biased region" description="Acidic residues" evidence="1">
    <location>
        <begin position="121"/>
        <end position="136"/>
    </location>
</feature>
<dbReference type="GeneID" id="9060259"/>
<reference evidence="2 3" key="1">
    <citation type="submission" date="2008-07" db="EMBL/GenBank/DDBJ databases">
        <authorList>
            <person name="El-Sayed N."/>
            <person name="Caler E."/>
            <person name="Inman J."/>
            <person name="Amedeo P."/>
            <person name="Hass B."/>
            <person name="Wortman J."/>
        </authorList>
    </citation>
    <scope>NUCLEOTIDE SEQUENCE [LARGE SCALE GENOMIC DNA]</scope>
    <source>
        <strain evidence="3">ATCC 50983 / TXsc</strain>
    </source>
</reference>
<accession>C5KMR4</accession>
<keyword evidence="3" id="KW-1185">Reference proteome</keyword>
<evidence type="ECO:0000256" key="1">
    <source>
        <dbReference type="SAM" id="MobiDB-lite"/>
    </source>
</evidence>
<name>C5KMR4_PERM5</name>
<feature type="region of interest" description="Disordered" evidence="1">
    <location>
        <begin position="160"/>
        <end position="179"/>
    </location>
</feature>
<feature type="compositionally biased region" description="Basic and acidic residues" evidence="1">
    <location>
        <begin position="102"/>
        <end position="120"/>
    </location>
</feature>
<evidence type="ECO:0000313" key="3">
    <source>
        <dbReference type="Proteomes" id="UP000007800"/>
    </source>
</evidence>